<dbReference type="Pfam" id="PF20236">
    <property type="entry name" value="DUF6593"/>
    <property type="match status" value="1"/>
</dbReference>
<name>A0A8H6XYP6_9AGAR</name>
<gene>
    <name evidence="2" type="ORF">MVEN_01390100</name>
</gene>
<dbReference type="AlphaFoldDB" id="A0A8H6XYP6"/>
<protein>
    <recommendedName>
        <fullName evidence="1">DUF6593 domain-containing protein</fullName>
    </recommendedName>
</protein>
<accession>A0A8H6XYP6</accession>
<sequence length="182" mass="20998">MSSSTTLIFDSSKILDSSIHSEDDPDMDYTISTVKRRSSRQTTSLAGASGTPTAIIDWKSDTFAISGSTRKVEQLRTKRGTFSSSRYWSWYDQEEYRVKYAAEMEYTWSIYGYDGTVLATFTNIQRFFNNNSMPVLHMSPSINNEFERQFLILILLYSETKRMESLKERPFSMVADFTGRGR</sequence>
<reference evidence="2" key="1">
    <citation type="submission" date="2020-05" db="EMBL/GenBank/DDBJ databases">
        <title>Mycena genomes resolve the evolution of fungal bioluminescence.</title>
        <authorList>
            <person name="Tsai I.J."/>
        </authorList>
    </citation>
    <scope>NUCLEOTIDE SEQUENCE</scope>
    <source>
        <strain evidence="2">CCC161011</strain>
    </source>
</reference>
<keyword evidence="3" id="KW-1185">Reference proteome</keyword>
<evidence type="ECO:0000313" key="2">
    <source>
        <dbReference type="EMBL" id="KAF7348712.1"/>
    </source>
</evidence>
<comment type="caution">
    <text evidence="2">The sequence shown here is derived from an EMBL/GenBank/DDBJ whole genome shotgun (WGS) entry which is preliminary data.</text>
</comment>
<dbReference type="EMBL" id="JACAZI010000011">
    <property type="protein sequence ID" value="KAF7348712.1"/>
    <property type="molecule type" value="Genomic_DNA"/>
</dbReference>
<organism evidence="2 3">
    <name type="scientific">Mycena venus</name>
    <dbReference type="NCBI Taxonomy" id="2733690"/>
    <lineage>
        <taxon>Eukaryota</taxon>
        <taxon>Fungi</taxon>
        <taxon>Dikarya</taxon>
        <taxon>Basidiomycota</taxon>
        <taxon>Agaricomycotina</taxon>
        <taxon>Agaricomycetes</taxon>
        <taxon>Agaricomycetidae</taxon>
        <taxon>Agaricales</taxon>
        <taxon>Marasmiineae</taxon>
        <taxon>Mycenaceae</taxon>
        <taxon>Mycena</taxon>
    </lineage>
</organism>
<dbReference type="InterPro" id="IPR046528">
    <property type="entry name" value="DUF6593"/>
</dbReference>
<evidence type="ECO:0000259" key="1">
    <source>
        <dbReference type="Pfam" id="PF20236"/>
    </source>
</evidence>
<evidence type="ECO:0000313" key="3">
    <source>
        <dbReference type="Proteomes" id="UP000620124"/>
    </source>
</evidence>
<feature type="domain" description="DUF6593" evidence="1">
    <location>
        <begin position="22"/>
        <end position="138"/>
    </location>
</feature>
<proteinExistence type="predicted"/>
<dbReference type="OrthoDB" id="2832772at2759"/>
<dbReference type="Proteomes" id="UP000620124">
    <property type="component" value="Unassembled WGS sequence"/>
</dbReference>